<dbReference type="PANTHER" id="PTHR10794">
    <property type="entry name" value="ABHYDROLASE DOMAIN-CONTAINING PROTEIN"/>
    <property type="match status" value="1"/>
</dbReference>
<dbReference type="GO" id="GO:0047372">
    <property type="term" value="F:monoacylglycerol lipase activity"/>
    <property type="evidence" value="ECO:0007669"/>
    <property type="project" value="TreeGrafter"/>
</dbReference>
<dbReference type="STRING" id="1202772.A0A1V9YCT4"/>
<feature type="domain" description="AB hydrolase-1" evidence="4">
    <location>
        <begin position="123"/>
        <end position="372"/>
    </location>
</feature>
<protein>
    <submittedName>
        <fullName evidence="5">Serine protease family S33</fullName>
    </submittedName>
</protein>
<feature type="region of interest" description="Disordered" evidence="3">
    <location>
        <begin position="415"/>
        <end position="439"/>
    </location>
</feature>
<keyword evidence="5" id="KW-0645">Protease</keyword>
<comment type="similarity">
    <text evidence="1">Belongs to the AB hydrolase superfamily. AB hydrolase 4 family.</text>
</comment>
<evidence type="ECO:0000256" key="3">
    <source>
        <dbReference type="SAM" id="MobiDB-lite"/>
    </source>
</evidence>
<keyword evidence="5" id="KW-0378">Hydrolase</keyword>
<dbReference type="PIRSF" id="PIRSF005211">
    <property type="entry name" value="Ab_hydro_YheT"/>
    <property type="match status" value="1"/>
</dbReference>
<evidence type="ECO:0000313" key="5">
    <source>
        <dbReference type="EMBL" id="OQR83540.1"/>
    </source>
</evidence>
<dbReference type="Pfam" id="PF00561">
    <property type="entry name" value="Abhydrolase_1"/>
    <property type="match status" value="1"/>
</dbReference>
<gene>
    <name evidence="5" type="ORF">ACHHYP_14592</name>
</gene>
<dbReference type="PANTHER" id="PTHR10794:SF84">
    <property type="entry name" value="ESTERASE_LIPASE_THIOESTERASE FAMILY PROTEIN"/>
    <property type="match status" value="1"/>
</dbReference>
<feature type="active site" description="Charge relay system" evidence="2">
    <location>
        <position position="205"/>
    </location>
</feature>
<reference evidence="5 6" key="1">
    <citation type="journal article" date="2014" name="Genome Biol. Evol.">
        <title>The secreted proteins of Achlya hypogyna and Thraustotheca clavata identify the ancestral oomycete secretome and reveal gene acquisitions by horizontal gene transfer.</title>
        <authorList>
            <person name="Misner I."/>
            <person name="Blouin N."/>
            <person name="Leonard G."/>
            <person name="Richards T.A."/>
            <person name="Lane C.E."/>
        </authorList>
    </citation>
    <scope>NUCLEOTIDE SEQUENCE [LARGE SCALE GENOMIC DNA]</scope>
    <source>
        <strain evidence="5 6">ATCC 48635</strain>
    </source>
</reference>
<dbReference type="InterPro" id="IPR012020">
    <property type="entry name" value="ABHD4"/>
</dbReference>
<feature type="active site" description="Charge relay system" evidence="2">
    <location>
        <position position="366"/>
    </location>
</feature>
<evidence type="ECO:0000259" key="4">
    <source>
        <dbReference type="Pfam" id="PF00561"/>
    </source>
</evidence>
<dbReference type="AlphaFoldDB" id="A0A1V9YCT4"/>
<proteinExistence type="inferred from homology"/>
<dbReference type="GO" id="GO:0006508">
    <property type="term" value="P:proteolysis"/>
    <property type="evidence" value="ECO:0007669"/>
    <property type="project" value="UniProtKB-KW"/>
</dbReference>
<dbReference type="GO" id="GO:0008233">
    <property type="term" value="F:peptidase activity"/>
    <property type="evidence" value="ECO:0007669"/>
    <property type="project" value="UniProtKB-KW"/>
</dbReference>
<sequence>MLQDIVTTQAWNRCQLAMFLLNELHFAVAAKRPTLVKQDTPFSSQLLRSCTLLYEKYHPTWFLCNGHLQTLMVIVSDSQPPVLYKRQELVLEDGGTVSLDWALPSSVSGHGEDDISLEDLDVPTILLLHGLSGGSHEEYMMQTAEKFLRKGYRVVVMNARGCSNTPVTTPKLFCPAYTQDVREVVAYLRASHLAASTPLLAVGFSLGANILTKYVGEEGAECTLLAAVSVGNPYDFVATNIHITDSWWRRTVYNSAMTQNLLKLVFHLSDAHEQLKDHPDVDLSLLEQAKTLTDYDNLYSRHVFGYETPMDMYRDASSTAYIKDIAIPMLCVSSDDDPICTNAAIPYKECQENPNVVLAVTHTGGHLGFFTGNNLSAAPERWCVDVIEQYCTSVLQLAEDGHLTKESIEKVHHLADGDASDSDDATSVASSVDTGEEPATSALPWDVLGYAALGVGAYMWWKRVVK</sequence>
<evidence type="ECO:0000313" key="6">
    <source>
        <dbReference type="Proteomes" id="UP000243579"/>
    </source>
</evidence>
<dbReference type="InterPro" id="IPR050960">
    <property type="entry name" value="AB_hydrolase_4_sf"/>
</dbReference>
<dbReference type="SUPFAM" id="SSF53474">
    <property type="entry name" value="alpha/beta-Hydrolases"/>
    <property type="match status" value="1"/>
</dbReference>
<dbReference type="OrthoDB" id="247542at2759"/>
<feature type="active site" description="Charge relay system" evidence="2">
    <location>
        <position position="337"/>
    </location>
</feature>
<dbReference type="EMBL" id="JNBR01002137">
    <property type="protein sequence ID" value="OQR83540.1"/>
    <property type="molecule type" value="Genomic_DNA"/>
</dbReference>
<organism evidence="5 6">
    <name type="scientific">Achlya hypogyna</name>
    <name type="common">Oomycete</name>
    <name type="synonym">Protoachlya hypogyna</name>
    <dbReference type="NCBI Taxonomy" id="1202772"/>
    <lineage>
        <taxon>Eukaryota</taxon>
        <taxon>Sar</taxon>
        <taxon>Stramenopiles</taxon>
        <taxon>Oomycota</taxon>
        <taxon>Saprolegniomycetes</taxon>
        <taxon>Saprolegniales</taxon>
        <taxon>Achlyaceae</taxon>
        <taxon>Achlya</taxon>
    </lineage>
</organism>
<dbReference type="Proteomes" id="UP000243579">
    <property type="component" value="Unassembled WGS sequence"/>
</dbReference>
<keyword evidence="6" id="KW-1185">Reference proteome</keyword>
<name>A0A1V9YCT4_ACHHY</name>
<evidence type="ECO:0000256" key="1">
    <source>
        <dbReference type="ARBA" id="ARBA00010884"/>
    </source>
</evidence>
<dbReference type="InterPro" id="IPR029058">
    <property type="entry name" value="AB_hydrolase_fold"/>
</dbReference>
<evidence type="ECO:0000256" key="2">
    <source>
        <dbReference type="PIRSR" id="PIRSR005211-1"/>
    </source>
</evidence>
<dbReference type="GO" id="GO:0034338">
    <property type="term" value="F:short-chain carboxylesterase activity"/>
    <property type="evidence" value="ECO:0007669"/>
    <property type="project" value="TreeGrafter"/>
</dbReference>
<accession>A0A1V9YCT4</accession>
<dbReference type="InterPro" id="IPR000073">
    <property type="entry name" value="AB_hydrolase_1"/>
</dbReference>
<dbReference type="Gene3D" id="3.40.50.1820">
    <property type="entry name" value="alpha/beta hydrolase"/>
    <property type="match status" value="1"/>
</dbReference>
<comment type="caution">
    <text evidence="5">The sequence shown here is derived from an EMBL/GenBank/DDBJ whole genome shotgun (WGS) entry which is preliminary data.</text>
</comment>